<keyword evidence="2 4" id="KW-0808">Transferase</keyword>
<evidence type="ECO:0000256" key="2">
    <source>
        <dbReference type="ARBA" id="ARBA00022679"/>
    </source>
</evidence>
<dbReference type="Proteomes" id="UP000316095">
    <property type="component" value="Unassembled WGS sequence"/>
</dbReference>
<sequence>MRLIQYCNVGNIVGGTAACAWSVTRALPDFEHVVLFRSQPTLETRQAFEHCKIAFVPHLTSEILMSWRADVLILHNISPANVFWGHEKKNLPVRGLQYIHSTGGSRAGAARMVCCSESLKEQLGHPSIEVLTQGVPVAVSGSTCRREQKRFVVGRICTPVDRKWPTELLSFYDRLVKIHPQIDWAFVGCPKSLEQSLREVCCGRAVFHRAEFNARKLLRDWHVLLYHHPSLTESFGRTVAEAMRCGCVPVVDDKGGFREQIIPGAGYLCGNVEEFSAALEELLIPERWISHSQNCQSHADEHFSLRSFRQRLLSQLICL</sequence>
<gene>
    <name evidence="4" type="ORF">Pan54_39570</name>
</gene>
<keyword evidence="1" id="KW-0328">Glycosyltransferase</keyword>
<feature type="domain" description="Glycosyl transferase family 1" evidence="3">
    <location>
        <begin position="224"/>
        <end position="286"/>
    </location>
</feature>
<dbReference type="CDD" id="cd03801">
    <property type="entry name" value="GT4_PimA-like"/>
    <property type="match status" value="1"/>
</dbReference>
<evidence type="ECO:0000259" key="3">
    <source>
        <dbReference type="Pfam" id="PF00534"/>
    </source>
</evidence>
<comment type="caution">
    <text evidence="4">The sequence shown here is derived from an EMBL/GenBank/DDBJ whole genome shotgun (WGS) entry which is preliminary data.</text>
</comment>
<evidence type="ECO:0000313" key="4">
    <source>
        <dbReference type="EMBL" id="TWT63204.1"/>
    </source>
</evidence>
<name>A0A5C5XK24_9PLAN</name>
<dbReference type="PANTHER" id="PTHR12526">
    <property type="entry name" value="GLYCOSYLTRANSFERASE"/>
    <property type="match status" value="1"/>
</dbReference>
<dbReference type="Pfam" id="PF00534">
    <property type="entry name" value="Glycos_transf_1"/>
    <property type="match status" value="1"/>
</dbReference>
<dbReference type="InterPro" id="IPR001296">
    <property type="entry name" value="Glyco_trans_1"/>
</dbReference>
<dbReference type="AlphaFoldDB" id="A0A5C5XK24"/>
<dbReference type="GO" id="GO:0016757">
    <property type="term" value="F:glycosyltransferase activity"/>
    <property type="evidence" value="ECO:0007669"/>
    <property type="project" value="UniProtKB-KW"/>
</dbReference>
<dbReference type="SUPFAM" id="SSF53756">
    <property type="entry name" value="UDP-Glycosyltransferase/glycogen phosphorylase"/>
    <property type="match status" value="1"/>
</dbReference>
<dbReference type="PROSITE" id="PS51257">
    <property type="entry name" value="PROKAR_LIPOPROTEIN"/>
    <property type="match status" value="1"/>
</dbReference>
<evidence type="ECO:0000256" key="1">
    <source>
        <dbReference type="ARBA" id="ARBA00022676"/>
    </source>
</evidence>
<protein>
    <submittedName>
        <fullName evidence="4">Glycosyl transferases group 1</fullName>
    </submittedName>
</protein>
<reference evidence="4 5" key="1">
    <citation type="submission" date="2019-02" db="EMBL/GenBank/DDBJ databases">
        <title>Deep-cultivation of Planctomycetes and their phenomic and genomic characterization uncovers novel biology.</title>
        <authorList>
            <person name="Wiegand S."/>
            <person name="Jogler M."/>
            <person name="Boedeker C."/>
            <person name="Pinto D."/>
            <person name="Vollmers J."/>
            <person name="Rivas-Marin E."/>
            <person name="Kohn T."/>
            <person name="Peeters S.H."/>
            <person name="Heuer A."/>
            <person name="Rast P."/>
            <person name="Oberbeckmann S."/>
            <person name="Bunk B."/>
            <person name="Jeske O."/>
            <person name="Meyerdierks A."/>
            <person name="Storesund J.E."/>
            <person name="Kallscheuer N."/>
            <person name="Luecker S."/>
            <person name="Lage O.M."/>
            <person name="Pohl T."/>
            <person name="Merkel B.J."/>
            <person name="Hornburger P."/>
            <person name="Mueller R.-W."/>
            <person name="Bruemmer F."/>
            <person name="Labrenz M."/>
            <person name="Spormann A.M."/>
            <person name="Op Den Camp H."/>
            <person name="Overmann J."/>
            <person name="Amann R."/>
            <person name="Jetten M.S.M."/>
            <person name="Mascher T."/>
            <person name="Medema M.H."/>
            <person name="Devos D.P."/>
            <person name="Kaster A.-K."/>
            <person name="Ovreas L."/>
            <person name="Rohde M."/>
            <person name="Galperin M.Y."/>
            <person name="Jogler C."/>
        </authorList>
    </citation>
    <scope>NUCLEOTIDE SEQUENCE [LARGE SCALE GENOMIC DNA]</scope>
    <source>
        <strain evidence="4 5">Pan54</strain>
    </source>
</reference>
<dbReference type="PANTHER" id="PTHR12526:SF510">
    <property type="entry name" value="D-INOSITOL 3-PHOSPHATE GLYCOSYLTRANSFERASE"/>
    <property type="match status" value="1"/>
</dbReference>
<keyword evidence="5" id="KW-1185">Reference proteome</keyword>
<dbReference type="Gene3D" id="3.40.50.2000">
    <property type="entry name" value="Glycogen Phosphorylase B"/>
    <property type="match status" value="1"/>
</dbReference>
<organism evidence="4 5">
    <name type="scientific">Rubinisphaera italica</name>
    <dbReference type="NCBI Taxonomy" id="2527969"/>
    <lineage>
        <taxon>Bacteria</taxon>
        <taxon>Pseudomonadati</taxon>
        <taxon>Planctomycetota</taxon>
        <taxon>Planctomycetia</taxon>
        <taxon>Planctomycetales</taxon>
        <taxon>Planctomycetaceae</taxon>
        <taxon>Rubinisphaera</taxon>
    </lineage>
</organism>
<accession>A0A5C5XK24</accession>
<evidence type="ECO:0000313" key="5">
    <source>
        <dbReference type="Proteomes" id="UP000316095"/>
    </source>
</evidence>
<proteinExistence type="predicted"/>
<dbReference type="EMBL" id="SJPG01000001">
    <property type="protein sequence ID" value="TWT63204.1"/>
    <property type="molecule type" value="Genomic_DNA"/>
</dbReference>